<keyword evidence="2" id="KW-1185">Reference proteome</keyword>
<accession>A0ACB8RKS7</accession>
<dbReference type="EMBL" id="MU275982">
    <property type="protein sequence ID" value="KAI0044477.1"/>
    <property type="molecule type" value="Genomic_DNA"/>
</dbReference>
<sequence length="584" mass="65975">MPLCLGGRASLVSNLLKAPVSLRPLFSYFPRFVGATMTPNSLQRRAFGTSADSRNDLFDYTSGRWVYNEALRLEERRIAFDVDGLRRLAAESVNQSLADVVSLSKLAEGGFNRTFLITLRDGQQIVARIPYPMTVPKYYAVASEVATIEYLRSSGLPVPRIYGYSPDSDNDARTAYILMEFVQGSLLRDVWPALRHQEVISVVRQLTQLESQMMSLSFPAGGSLYFTEDLEKVAMGLGIPLDDERFCVGPDTSLPLWYGRRAKLDVYRGPYQSAEAVLEAAARKELAYLTQFAQPILPLRRERRPGYKCQLQLPSPHVENLERYLSITSSLVPRDPTLSRFCIRHPDLQPSNIIVSRSPDSDDCPVVGLLDWQHASILPMFLLAGVPQRLQNYDDHVSQSMTPPCLPENFDELDENDRANEEYRYVVRLVHYHYVTSTEECNQPHHAAFTDPLYALRGRLFKQAGAPWEGETVDLKVPLIEATQKWKELTGGSVPCPVEFEAEAQRETAALRKELNSLDTGFDILQGMVGLGEDGWVSNEGYEYAVTFLENIKKDGLAGAESAEDREEIMTQWPWDDMDEEKYM</sequence>
<protein>
    <submittedName>
        <fullName evidence="1">Kinase-like protein</fullName>
    </submittedName>
</protein>
<name>A0ACB8RKS7_9AGAM</name>
<evidence type="ECO:0000313" key="2">
    <source>
        <dbReference type="Proteomes" id="UP000814033"/>
    </source>
</evidence>
<evidence type="ECO:0000313" key="1">
    <source>
        <dbReference type="EMBL" id="KAI0044477.1"/>
    </source>
</evidence>
<comment type="caution">
    <text evidence="1">The sequence shown here is derived from an EMBL/GenBank/DDBJ whole genome shotgun (WGS) entry which is preliminary data.</text>
</comment>
<proteinExistence type="predicted"/>
<gene>
    <name evidence="1" type="ORF">FA95DRAFT_1497002</name>
</gene>
<reference evidence="1" key="2">
    <citation type="journal article" date="2022" name="New Phytol.">
        <title>Evolutionary transition to the ectomycorrhizal habit in the genomes of a hyperdiverse lineage of mushroom-forming fungi.</title>
        <authorList>
            <person name="Looney B."/>
            <person name="Miyauchi S."/>
            <person name="Morin E."/>
            <person name="Drula E."/>
            <person name="Courty P.E."/>
            <person name="Kohler A."/>
            <person name="Kuo A."/>
            <person name="LaButti K."/>
            <person name="Pangilinan J."/>
            <person name="Lipzen A."/>
            <person name="Riley R."/>
            <person name="Andreopoulos W."/>
            <person name="He G."/>
            <person name="Johnson J."/>
            <person name="Nolan M."/>
            <person name="Tritt A."/>
            <person name="Barry K.W."/>
            <person name="Grigoriev I.V."/>
            <person name="Nagy L.G."/>
            <person name="Hibbett D."/>
            <person name="Henrissat B."/>
            <person name="Matheny P.B."/>
            <person name="Labbe J."/>
            <person name="Martin F.M."/>
        </authorList>
    </citation>
    <scope>NUCLEOTIDE SEQUENCE</scope>
    <source>
        <strain evidence="1">FP105234-sp</strain>
    </source>
</reference>
<reference evidence="1" key="1">
    <citation type="submission" date="2021-02" db="EMBL/GenBank/DDBJ databases">
        <authorList>
            <consortium name="DOE Joint Genome Institute"/>
            <person name="Ahrendt S."/>
            <person name="Looney B.P."/>
            <person name="Miyauchi S."/>
            <person name="Morin E."/>
            <person name="Drula E."/>
            <person name="Courty P.E."/>
            <person name="Chicoki N."/>
            <person name="Fauchery L."/>
            <person name="Kohler A."/>
            <person name="Kuo A."/>
            <person name="Labutti K."/>
            <person name="Pangilinan J."/>
            <person name="Lipzen A."/>
            <person name="Riley R."/>
            <person name="Andreopoulos W."/>
            <person name="He G."/>
            <person name="Johnson J."/>
            <person name="Barry K.W."/>
            <person name="Grigoriev I.V."/>
            <person name="Nagy L."/>
            <person name="Hibbett D."/>
            <person name="Henrissat B."/>
            <person name="Matheny P.B."/>
            <person name="Labbe J."/>
            <person name="Martin F."/>
        </authorList>
    </citation>
    <scope>NUCLEOTIDE SEQUENCE</scope>
    <source>
        <strain evidence="1">FP105234-sp</strain>
    </source>
</reference>
<dbReference type="Proteomes" id="UP000814033">
    <property type="component" value="Unassembled WGS sequence"/>
</dbReference>
<organism evidence="1 2">
    <name type="scientific">Auriscalpium vulgare</name>
    <dbReference type="NCBI Taxonomy" id="40419"/>
    <lineage>
        <taxon>Eukaryota</taxon>
        <taxon>Fungi</taxon>
        <taxon>Dikarya</taxon>
        <taxon>Basidiomycota</taxon>
        <taxon>Agaricomycotina</taxon>
        <taxon>Agaricomycetes</taxon>
        <taxon>Russulales</taxon>
        <taxon>Auriscalpiaceae</taxon>
        <taxon>Auriscalpium</taxon>
    </lineage>
</organism>